<dbReference type="EMBL" id="JAAWWB010000004">
    <property type="protein sequence ID" value="KAG6785113.1"/>
    <property type="molecule type" value="Genomic_DNA"/>
</dbReference>
<proteinExistence type="predicted"/>
<feature type="region of interest" description="Disordered" evidence="2">
    <location>
        <begin position="186"/>
        <end position="322"/>
    </location>
</feature>
<sequence>MTPVLHKPLPLHSKALLSFLPIGPSLPHLYEMATKPAEEALDHLKYQVKNALIIDRSTSTVTVPTIPFTSFIITDCFFSISQLLLQTWVLKVLIHCEGCKKKVKKVLQSIDGTYMLCKILRFEIHFIIYQLILASMHVFTLHVFFYSRLGVYKTEVDSHQHKVTVTGNVDAQILIKKLMRSGKYAELWPKNSENKEKRSGKSQNKDKQKSPKDVQEAGGGDDHQKNTPSEKPETDAKISGGNGGDDQNSGAESDDAGLESAAPVAAAASGGGSGKKKKKKKKPSGHSNNGASGDNSGGVPAHTGSSSMADLDSAPSMPLMSHSPPHQHVYPYPPMYHQPIPVYGINYNTAYCSASESCYAHPMHAQIHYHQQRYQPPAPPSDHIKEFGDDDNEIGCSVM</sequence>
<dbReference type="PANTHER" id="PTHR45868:SF80">
    <property type="entry name" value="F15K9.8-RELATED"/>
    <property type="match status" value="1"/>
</dbReference>
<gene>
    <name evidence="4" type="ORF">POTOM_010836</name>
</gene>
<protein>
    <recommendedName>
        <fullName evidence="6">HMA domain-containing protein</fullName>
    </recommendedName>
</protein>
<dbReference type="GO" id="GO:0046872">
    <property type="term" value="F:metal ion binding"/>
    <property type="evidence" value="ECO:0007669"/>
    <property type="project" value="UniProtKB-KW"/>
</dbReference>
<keyword evidence="1" id="KW-0479">Metal-binding</keyword>
<dbReference type="PANTHER" id="PTHR45868">
    <property type="entry name" value="HEAVY METAL-ASSOCIATED ISOPRENYLATED PLANT PROTEIN 33-RELATED"/>
    <property type="match status" value="1"/>
</dbReference>
<feature type="transmembrane region" description="Helical" evidence="3">
    <location>
        <begin position="126"/>
        <end position="146"/>
    </location>
</feature>
<dbReference type="OrthoDB" id="689350at2759"/>
<keyword evidence="3" id="KW-0812">Transmembrane</keyword>
<evidence type="ECO:0000313" key="4">
    <source>
        <dbReference type="EMBL" id="KAG6785113.1"/>
    </source>
</evidence>
<feature type="compositionally biased region" description="Low complexity" evidence="2">
    <location>
        <begin position="313"/>
        <end position="322"/>
    </location>
</feature>
<evidence type="ECO:0000313" key="5">
    <source>
        <dbReference type="Proteomes" id="UP000886885"/>
    </source>
</evidence>
<keyword evidence="3" id="KW-0472">Membrane</keyword>
<name>A0A8X8A8S7_POPTO</name>
<evidence type="ECO:0000256" key="2">
    <source>
        <dbReference type="SAM" id="MobiDB-lite"/>
    </source>
</evidence>
<accession>A0A8X8A8S7</accession>
<evidence type="ECO:0000256" key="3">
    <source>
        <dbReference type="SAM" id="Phobius"/>
    </source>
</evidence>
<comment type="caution">
    <text evidence="4">The sequence shown here is derived from an EMBL/GenBank/DDBJ whole genome shotgun (WGS) entry which is preliminary data.</text>
</comment>
<organism evidence="4 5">
    <name type="scientific">Populus tomentosa</name>
    <name type="common">Chinese white poplar</name>
    <dbReference type="NCBI Taxonomy" id="118781"/>
    <lineage>
        <taxon>Eukaryota</taxon>
        <taxon>Viridiplantae</taxon>
        <taxon>Streptophyta</taxon>
        <taxon>Embryophyta</taxon>
        <taxon>Tracheophyta</taxon>
        <taxon>Spermatophyta</taxon>
        <taxon>Magnoliopsida</taxon>
        <taxon>eudicotyledons</taxon>
        <taxon>Gunneridae</taxon>
        <taxon>Pentapetalae</taxon>
        <taxon>rosids</taxon>
        <taxon>fabids</taxon>
        <taxon>Malpighiales</taxon>
        <taxon>Salicaceae</taxon>
        <taxon>Saliceae</taxon>
        <taxon>Populus</taxon>
    </lineage>
</organism>
<feature type="compositionally biased region" description="Basic residues" evidence="2">
    <location>
        <begin position="274"/>
        <end position="284"/>
    </location>
</feature>
<reference evidence="4" key="1">
    <citation type="journal article" date="2020" name="bioRxiv">
        <title>Hybrid origin of Populus tomentosa Carr. identified through genome sequencing and phylogenomic analysis.</title>
        <authorList>
            <person name="An X."/>
            <person name="Gao K."/>
            <person name="Chen Z."/>
            <person name="Li J."/>
            <person name="Yang X."/>
            <person name="Yang X."/>
            <person name="Zhou J."/>
            <person name="Guo T."/>
            <person name="Zhao T."/>
            <person name="Huang S."/>
            <person name="Miao D."/>
            <person name="Khan W.U."/>
            <person name="Rao P."/>
            <person name="Ye M."/>
            <person name="Lei B."/>
            <person name="Liao W."/>
            <person name="Wang J."/>
            <person name="Ji L."/>
            <person name="Li Y."/>
            <person name="Guo B."/>
            <person name="Mustafa N.S."/>
            <person name="Li S."/>
            <person name="Yun Q."/>
            <person name="Keller S.R."/>
            <person name="Mao J."/>
            <person name="Zhang R."/>
            <person name="Strauss S.H."/>
        </authorList>
    </citation>
    <scope>NUCLEOTIDE SEQUENCE</scope>
    <source>
        <strain evidence="4">GM15</strain>
        <tissue evidence="4">Leaf</tissue>
    </source>
</reference>
<feature type="compositionally biased region" description="Basic and acidic residues" evidence="2">
    <location>
        <begin position="192"/>
        <end position="236"/>
    </location>
</feature>
<keyword evidence="5" id="KW-1185">Reference proteome</keyword>
<dbReference type="AlphaFoldDB" id="A0A8X8A8S7"/>
<evidence type="ECO:0000256" key="1">
    <source>
        <dbReference type="ARBA" id="ARBA00022723"/>
    </source>
</evidence>
<keyword evidence="3" id="KW-1133">Transmembrane helix</keyword>
<evidence type="ECO:0008006" key="6">
    <source>
        <dbReference type="Google" id="ProtNLM"/>
    </source>
</evidence>
<feature type="compositionally biased region" description="Low complexity" evidence="2">
    <location>
        <begin position="285"/>
        <end position="298"/>
    </location>
</feature>
<dbReference type="Proteomes" id="UP000886885">
    <property type="component" value="Chromosome 2D"/>
</dbReference>